<evidence type="ECO:0000256" key="5">
    <source>
        <dbReference type="ARBA" id="ARBA00022602"/>
    </source>
</evidence>
<proteinExistence type="inferred from homology"/>
<comment type="similarity">
    <text evidence="2">Belongs to the protein prenyltransferase subunit alpha family.</text>
</comment>
<dbReference type="Proteomes" id="UP001201262">
    <property type="component" value="Unassembled WGS sequence"/>
</dbReference>
<dbReference type="PANTHER" id="PTHR11129:SF1">
    <property type="entry name" value="PROTEIN FARNESYLTRANSFERASE_GERANYLGERANYLTRANSFERASE TYPE-1 SUBUNIT ALPHA"/>
    <property type="match status" value="1"/>
</dbReference>
<keyword evidence="7" id="KW-0677">Repeat</keyword>
<sequence>MDGKYASSPDWADISPIPLDDGSERSEDIIPLATIAYRPEYLEATSYLRAVMAANELSERALRLTEDVITMNPAHYTVWLYRSKILFALQKNLKDEIAWLNKVSLRYLKNYQIWHHRQLLLSSRTFFPTLPANELDFLMEMFAADSKNYHVWTYRQWLVRHFDLWDTQREIDDVDALLNTDVRNNSAWNHRYLLRFSPREGPEAGMAGSSNSEKGRLNIVDEDVIDTELNYAQAKILLAPENRSPWLYARGVLRAASRPLAEWKGFAGRFISEEIDGENSVFHVKSSLAVEWLADVFWEEAKGETDQKQEKIDEAVKMITLLKEKYDPIRRNYWDYRINEIKPVATSS</sequence>
<evidence type="ECO:0000256" key="9">
    <source>
        <dbReference type="ARBA" id="ARBA00040965"/>
    </source>
</evidence>
<evidence type="ECO:0000256" key="3">
    <source>
        <dbReference type="ARBA" id="ARBA00012700"/>
    </source>
</evidence>
<dbReference type="RefSeq" id="XP_046069370.1">
    <property type="nucleotide sequence ID" value="XM_046211645.1"/>
</dbReference>
<keyword evidence="15" id="KW-1185">Reference proteome</keyword>
<keyword evidence="8" id="KW-0460">Magnesium</keyword>
<dbReference type="PROSITE" id="PS51147">
    <property type="entry name" value="PFTA"/>
    <property type="match status" value="5"/>
</dbReference>
<dbReference type="GO" id="GO:0005953">
    <property type="term" value="C:CAAX-protein geranylgeranyltransferase complex"/>
    <property type="evidence" value="ECO:0007669"/>
    <property type="project" value="TreeGrafter"/>
</dbReference>
<dbReference type="AlphaFoldDB" id="A0AAD4PXI4"/>
<dbReference type="GO" id="GO:0005965">
    <property type="term" value="C:protein farnesyltransferase complex"/>
    <property type="evidence" value="ECO:0007669"/>
    <property type="project" value="TreeGrafter"/>
</dbReference>
<keyword evidence="6" id="KW-0808">Transferase</keyword>
<dbReference type="GO" id="GO:0004662">
    <property type="term" value="F:CAAX-protein geranylgeranyltransferase activity"/>
    <property type="evidence" value="ECO:0007669"/>
    <property type="project" value="UniProtKB-EC"/>
</dbReference>
<evidence type="ECO:0000256" key="13">
    <source>
        <dbReference type="ARBA" id="ARBA00043219"/>
    </source>
</evidence>
<protein>
    <recommendedName>
        <fullName evidence="9">Protein farnesyltransferase/geranylgeranyltransferase type-1 subunit alpha</fullName>
        <ecNumber evidence="4">2.5.1.58</ecNumber>
        <ecNumber evidence="3">2.5.1.59</ecNumber>
    </recommendedName>
    <alternativeName>
        <fullName evidence="12">CAAX farnesyltransferase subunit alpha</fullName>
    </alternativeName>
    <alternativeName>
        <fullName evidence="11">FTase-alpha</fullName>
    </alternativeName>
    <alternativeName>
        <fullName evidence="10">Ras proteins prenyltransferase subunit alpha</fullName>
    </alternativeName>
    <alternativeName>
        <fullName evidence="13">Type I protein geranyl-geranyltransferase subunit alpha</fullName>
    </alternativeName>
</protein>
<evidence type="ECO:0000256" key="10">
    <source>
        <dbReference type="ARBA" id="ARBA00041392"/>
    </source>
</evidence>
<reference evidence="14" key="1">
    <citation type="submission" date="2021-12" db="EMBL/GenBank/DDBJ databases">
        <title>Convergent genome expansion in fungi linked to evolution of root-endophyte symbiosis.</title>
        <authorList>
            <consortium name="DOE Joint Genome Institute"/>
            <person name="Ke Y.-H."/>
            <person name="Bonito G."/>
            <person name="Liao H.-L."/>
            <person name="Looney B."/>
            <person name="Rojas-Flechas A."/>
            <person name="Nash J."/>
            <person name="Hameed K."/>
            <person name="Schadt C."/>
            <person name="Martin F."/>
            <person name="Crous P.W."/>
            <person name="Miettinen O."/>
            <person name="Magnuson J.K."/>
            <person name="Labbe J."/>
            <person name="Jacobson D."/>
            <person name="Doktycz M.J."/>
            <person name="Veneault-Fourrey C."/>
            <person name="Kuo A."/>
            <person name="Mondo S."/>
            <person name="Calhoun S."/>
            <person name="Riley R."/>
            <person name="Ohm R."/>
            <person name="LaButti K."/>
            <person name="Andreopoulos B."/>
            <person name="Pangilinan J."/>
            <person name="Nolan M."/>
            <person name="Tritt A."/>
            <person name="Clum A."/>
            <person name="Lipzen A."/>
            <person name="Daum C."/>
            <person name="Barry K."/>
            <person name="Grigoriev I.V."/>
            <person name="Vilgalys R."/>
        </authorList>
    </citation>
    <scope>NUCLEOTIDE SEQUENCE</scope>
    <source>
        <strain evidence="14">PMI_201</strain>
    </source>
</reference>
<comment type="caution">
    <text evidence="14">The sequence shown here is derived from an EMBL/GenBank/DDBJ whole genome shotgun (WGS) entry which is preliminary data.</text>
</comment>
<comment type="cofactor">
    <cofactor evidence="1">
        <name>Mg(2+)</name>
        <dbReference type="ChEBI" id="CHEBI:18420"/>
    </cofactor>
</comment>
<dbReference type="EC" id="2.5.1.58" evidence="4"/>
<accession>A0AAD4PXI4</accession>
<evidence type="ECO:0000256" key="11">
    <source>
        <dbReference type="ARBA" id="ARBA00042436"/>
    </source>
</evidence>
<organism evidence="14 15">
    <name type="scientific">Talaromyces proteolyticus</name>
    <dbReference type="NCBI Taxonomy" id="1131652"/>
    <lineage>
        <taxon>Eukaryota</taxon>
        <taxon>Fungi</taxon>
        <taxon>Dikarya</taxon>
        <taxon>Ascomycota</taxon>
        <taxon>Pezizomycotina</taxon>
        <taxon>Eurotiomycetes</taxon>
        <taxon>Eurotiomycetidae</taxon>
        <taxon>Eurotiales</taxon>
        <taxon>Trichocomaceae</taxon>
        <taxon>Talaromyces</taxon>
        <taxon>Talaromyces sect. Bacilispori</taxon>
    </lineage>
</organism>
<keyword evidence="5" id="KW-0637">Prenyltransferase</keyword>
<dbReference type="EC" id="2.5.1.59" evidence="3"/>
<gene>
    <name evidence="14" type="ORF">BGW36DRAFT_300669</name>
</gene>
<evidence type="ECO:0000313" key="15">
    <source>
        <dbReference type="Proteomes" id="UP001201262"/>
    </source>
</evidence>
<name>A0AAD4PXI4_9EURO</name>
<dbReference type="InterPro" id="IPR002088">
    <property type="entry name" value="Prenyl_trans_a"/>
</dbReference>
<dbReference type="EMBL" id="JAJTJA010000009">
    <property type="protein sequence ID" value="KAH8693700.1"/>
    <property type="molecule type" value="Genomic_DNA"/>
</dbReference>
<dbReference type="GO" id="GO:0004660">
    <property type="term" value="F:protein farnesyltransferase activity"/>
    <property type="evidence" value="ECO:0007669"/>
    <property type="project" value="UniProtKB-EC"/>
</dbReference>
<evidence type="ECO:0000256" key="4">
    <source>
        <dbReference type="ARBA" id="ARBA00012702"/>
    </source>
</evidence>
<dbReference type="GeneID" id="70241932"/>
<evidence type="ECO:0000256" key="6">
    <source>
        <dbReference type="ARBA" id="ARBA00022679"/>
    </source>
</evidence>
<dbReference type="Pfam" id="PF01239">
    <property type="entry name" value="PPTA"/>
    <property type="match status" value="4"/>
</dbReference>
<evidence type="ECO:0000256" key="2">
    <source>
        <dbReference type="ARBA" id="ARBA00006734"/>
    </source>
</evidence>
<evidence type="ECO:0000256" key="8">
    <source>
        <dbReference type="ARBA" id="ARBA00022842"/>
    </source>
</evidence>
<dbReference type="SUPFAM" id="SSF48439">
    <property type="entry name" value="Protein prenylyltransferase"/>
    <property type="match status" value="1"/>
</dbReference>
<evidence type="ECO:0000313" key="14">
    <source>
        <dbReference type="EMBL" id="KAH8693700.1"/>
    </source>
</evidence>
<evidence type="ECO:0000256" key="7">
    <source>
        <dbReference type="ARBA" id="ARBA00022737"/>
    </source>
</evidence>
<dbReference type="Gene3D" id="1.25.40.120">
    <property type="entry name" value="Protein prenylyltransferase"/>
    <property type="match status" value="1"/>
</dbReference>
<evidence type="ECO:0000256" key="1">
    <source>
        <dbReference type="ARBA" id="ARBA00001946"/>
    </source>
</evidence>
<evidence type="ECO:0000256" key="12">
    <source>
        <dbReference type="ARBA" id="ARBA00043086"/>
    </source>
</evidence>
<dbReference type="PANTHER" id="PTHR11129">
    <property type="entry name" value="PROTEIN FARNESYLTRANSFERASE ALPHA SUBUNIT/RAB GERANYLGERANYL TRANSFERASE ALPHA SUBUNIT"/>
    <property type="match status" value="1"/>
</dbReference>